<feature type="non-terminal residue" evidence="1">
    <location>
        <position position="282"/>
    </location>
</feature>
<keyword evidence="2" id="KW-1185">Reference proteome</keyword>
<sequence length="282" mass="29257">MTYALKIAVGSQGSDDTGNLGYGALFDEATAQPGHGLGGVVIGQIIGMDPGVTNITFRDFGDGTSGDQGGRYEIVHTTINGVLGWYILVKADRGGELDFNYEGTRVHNISVNAYNAAGTLIGEGDYTVTMRNVNEAPRDITFGTEATITAGQTQAGIDFVKATWASDPDSAPSFRTNGYGFLVNGNVVLSDGGFTIDASTGQIKTNSNIGSEVAGNRTLQVVSYVINSGTPDFNTRYVEAHTFTIAAAANNPPPAPSGSFNVNEHSAANTVVATLAATDVDG</sequence>
<name>A0ABS7VWG9_9HYPH</name>
<organism evidence="1 2">
    <name type="scientific">Microvirga puerhi</name>
    <dbReference type="NCBI Taxonomy" id="2876078"/>
    <lineage>
        <taxon>Bacteria</taxon>
        <taxon>Pseudomonadati</taxon>
        <taxon>Pseudomonadota</taxon>
        <taxon>Alphaproteobacteria</taxon>
        <taxon>Hyphomicrobiales</taxon>
        <taxon>Methylobacteriaceae</taxon>
        <taxon>Microvirga</taxon>
    </lineage>
</organism>
<evidence type="ECO:0000313" key="1">
    <source>
        <dbReference type="EMBL" id="MBZ6079410.1"/>
    </source>
</evidence>
<proteinExistence type="predicted"/>
<comment type="caution">
    <text evidence="1">The sequence shown here is derived from an EMBL/GenBank/DDBJ whole genome shotgun (WGS) entry which is preliminary data.</text>
</comment>
<dbReference type="RefSeq" id="WP_224316425.1">
    <property type="nucleotide sequence ID" value="NZ_JAIRBM010000037.1"/>
</dbReference>
<dbReference type="EMBL" id="JAIRBM010000037">
    <property type="protein sequence ID" value="MBZ6079410.1"/>
    <property type="molecule type" value="Genomic_DNA"/>
</dbReference>
<protein>
    <submittedName>
        <fullName evidence="1">Uncharacterized protein</fullName>
    </submittedName>
</protein>
<accession>A0ABS7VWG9</accession>
<evidence type="ECO:0000313" key="2">
    <source>
        <dbReference type="Proteomes" id="UP000704176"/>
    </source>
</evidence>
<dbReference type="Proteomes" id="UP000704176">
    <property type="component" value="Unassembled WGS sequence"/>
</dbReference>
<gene>
    <name evidence="1" type="ORF">K9B37_24445</name>
</gene>
<reference evidence="1 2" key="1">
    <citation type="submission" date="2021-09" db="EMBL/GenBank/DDBJ databases">
        <title>The complete genome sequence of a new microorganism.</title>
        <authorList>
            <person name="Zi Z."/>
        </authorList>
    </citation>
    <scope>NUCLEOTIDE SEQUENCE [LARGE SCALE GENOMIC DNA]</scope>
    <source>
        <strain evidence="1 2">WGZ8</strain>
    </source>
</reference>